<protein>
    <submittedName>
        <fullName evidence="3">Mitochondrial K+-H+ exchange-related-domain-containing protein</fullName>
    </submittedName>
</protein>
<dbReference type="PANTHER" id="PTHR28062">
    <property type="entry name" value="K+-H+ EXCHANGE-LIKE PROTEIN"/>
    <property type="match status" value="1"/>
</dbReference>
<reference evidence="3 4" key="1">
    <citation type="journal article" date="2018" name="New Phytol.">
        <title>Phylogenomics of Endogonaceae and evolution of mycorrhizas within Mucoromycota.</title>
        <authorList>
            <person name="Chang Y."/>
            <person name="Desiro A."/>
            <person name="Na H."/>
            <person name="Sandor L."/>
            <person name="Lipzen A."/>
            <person name="Clum A."/>
            <person name="Barry K."/>
            <person name="Grigoriev I.V."/>
            <person name="Martin F.M."/>
            <person name="Stajich J.E."/>
            <person name="Smith M.E."/>
            <person name="Bonito G."/>
            <person name="Spatafora J.W."/>
        </authorList>
    </citation>
    <scope>NUCLEOTIDE SEQUENCE [LARGE SCALE GENOMIC DNA]</scope>
    <source>
        <strain evidence="3 4">AD002</strain>
    </source>
</reference>
<gene>
    <name evidence="3" type="ORF">BC938DRAFT_482806</name>
</gene>
<dbReference type="GO" id="GO:0005743">
    <property type="term" value="C:mitochondrial inner membrane"/>
    <property type="evidence" value="ECO:0007669"/>
    <property type="project" value="TreeGrafter"/>
</dbReference>
<dbReference type="GO" id="GO:0006813">
    <property type="term" value="P:potassium ion transport"/>
    <property type="evidence" value="ECO:0007669"/>
    <property type="project" value="TreeGrafter"/>
</dbReference>
<keyword evidence="2" id="KW-1133">Transmembrane helix</keyword>
<name>A0A433QDC0_9FUNG</name>
<evidence type="ECO:0000256" key="2">
    <source>
        <dbReference type="SAM" id="Phobius"/>
    </source>
</evidence>
<dbReference type="EMBL" id="RBNJ01007858">
    <property type="protein sequence ID" value="RUS27739.1"/>
    <property type="molecule type" value="Genomic_DNA"/>
</dbReference>
<keyword evidence="2" id="KW-0812">Transmembrane</keyword>
<evidence type="ECO:0000313" key="3">
    <source>
        <dbReference type="EMBL" id="RUS27739.1"/>
    </source>
</evidence>
<dbReference type="Pfam" id="PF10173">
    <property type="entry name" value="Mit_KHE1"/>
    <property type="match status" value="1"/>
</dbReference>
<proteinExistence type="predicted"/>
<sequence>MTLSRTLHLAASVEPHPLRFFVVPILRSHWAYHCHSTLPSASRLTRAVDWATRKWETLGTAKPDTWKAKVYRTGGKLMDRVEYEEWFLKAIPIKEDVKEKLNRVREYCRQSVPVHHPSTVPKDLIHERLDTLLTHRIPYHRKKMIYSSLWLPLTISFVVVPLVPNFPLAYNLFRIYSHYKAYKGAQHLHHLHTQNLLEYQPTATLDRCLNGLTPVTTDDLALPADVTPSNLSSLHDDIPGVIERARIAEIARVYDAPLLEKDVRRARFQVLARVVKERAEKTGHAGLGEAEKRKEGKEEKKGHI</sequence>
<dbReference type="InterPro" id="IPR018786">
    <property type="entry name" value="Mit_KHE1"/>
</dbReference>
<dbReference type="AlphaFoldDB" id="A0A433QDC0"/>
<feature type="region of interest" description="Disordered" evidence="1">
    <location>
        <begin position="281"/>
        <end position="304"/>
    </location>
</feature>
<organism evidence="3 4">
    <name type="scientific">Jimgerdemannia flammicorona</name>
    <dbReference type="NCBI Taxonomy" id="994334"/>
    <lineage>
        <taxon>Eukaryota</taxon>
        <taxon>Fungi</taxon>
        <taxon>Fungi incertae sedis</taxon>
        <taxon>Mucoromycota</taxon>
        <taxon>Mucoromycotina</taxon>
        <taxon>Endogonomycetes</taxon>
        <taxon>Endogonales</taxon>
        <taxon>Endogonaceae</taxon>
        <taxon>Jimgerdemannia</taxon>
    </lineage>
</organism>
<keyword evidence="4" id="KW-1185">Reference proteome</keyword>
<evidence type="ECO:0000313" key="4">
    <source>
        <dbReference type="Proteomes" id="UP000274822"/>
    </source>
</evidence>
<feature type="transmembrane region" description="Helical" evidence="2">
    <location>
        <begin position="144"/>
        <end position="163"/>
    </location>
</feature>
<comment type="caution">
    <text evidence="3">The sequence shown here is derived from an EMBL/GenBank/DDBJ whole genome shotgun (WGS) entry which is preliminary data.</text>
</comment>
<evidence type="ECO:0000256" key="1">
    <source>
        <dbReference type="SAM" id="MobiDB-lite"/>
    </source>
</evidence>
<dbReference type="GO" id="GO:1902600">
    <property type="term" value="P:proton transmembrane transport"/>
    <property type="evidence" value="ECO:0007669"/>
    <property type="project" value="TreeGrafter"/>
</dbReference>
<dbReference type="PANTHER" id="PTHR28062:SF1">
    <property type="entry name" value="TRANSMEMBRANE PROTEIN"/>
    <property type="match status" value="1"/>
</dbReference>
<accession>A0A433QDC0</accession>
<dbReference type="Proteomes" id="UP000274822">
    <property type="component" value="Unassembled WGS sequence"/>
</dbReference>
<keyword evidence="2" id="KW-0472">Membrane</keyword>